<evidence type="ECO:0000256" key="2">
    <source>
        <dbReference type="ARBA" id="ARBA00022857"/>
    </source>
</evidence>
<dbReference type="HOGENOM" id="CLU_010194_44_6_1"/>
<dbReference type="SUPFAM" id="SSF51735">
    <property type="entry name" value="NAD(P)-binding Rossmann-fold domains"/>
    <property type="match status" value="1"/>
</dbReference>
<dbReference type="InterPro" id="IPR036291">
    <property type="entry name" value="NAD(P)-bd_dom_sf"/>
</dbReference>
<dbReference type="AlphaFoldDB" id="A0A0D2A7Y4"/>
<dbReference type="GeneID" id="27314106"/>
<keyword evidence="3" id="KW-0560">Oxidoreductase</keyword>
<gene>
    <name evidence="4" type="ORF">PV09_06133</name>
</gene>
<dbReference type="Proteomes" id="UP000053259">
    <property type="component" value="Unassembled WGS sequence"/>
</dbReference>
<organism evidence="4 5">
    <name type="scientific">Verruconis gallopava</name>
    <dbReference type="NCBI Taxonomy" id="253628"/>
    <lineage>
        <taxon>Eukaryota</taxon>
        <taxon>Fungi</taxon>
        <taxon>Dikarya</taxon>
        <taxon>Ascomycota</taxon>
        <taxon>Pezizomycotina</taxon>
        <taxon>Dothideomycetes</taxon>
        <taxon>Pleosporomycetidae</taxon>
        <taxon>Venturiales</taxon>
        <taxon>Sympoventuriaceae</taxon>
        <taxon>Verruconis</taxon>
    </lineage>
</organism>
<dbReference type="GO" id="GO:0016491">
    <property type="term" value="F:oxidoreductase activity"/>
    <property type="evidence" value="ECO:0007669"/>
    <property type="project" value="UniProtKB-KW"/>
</dbReference>
<accession>A0A0D2A7Y4</accession>
<dbReference type="InterPro" id="IPR002347">
    <property type="entry name" value="SDR_fam"/>
</dbReference>
<keyword evidence="2" id="KW-0521">NADP</keyword>
<dbReference type="OrthoDB" id="191139at2759"/>
<dbReference type="STRING" id="253628.A0A0D2A7Y4"/>
<dbReference type="PANTHER" id="PTHR24320">
    <property type="entry name" value="RETINOL DEHYDROGENASE"/>
    <property type="match status" value="1"/>
</dbReference>
<dbReference type="VEuPathDB" id="FungiDB:PV09_06133"/>
<dbReference type="Gene3D" id="3.40.50.720">
    <property type="entry name" value="NAD(P)-binding Rossmann-like Domain"/>
    <property type="match status" value="1"/>
</dbReference>
<evidence type="ECO:0008006" key="6">
    <source>
        <dbReference type="Google" id="ProtNLM"/>
    </source>
</evidence>
<dbReference type="InParanoid" id="A0A0D2A7Y4"/>
<dbReference type="EMBL" id="KN847548">
    <property type="protein sequence ID" value="KIW02695.1"/>
    <property type="molecule type" value="Genomic_DNA"/>
</dbReference>
<evidence type="ECO:0000256" key="1">
    <source>
        <dbReference type="ARBA" id="ARBA00006484"/>
    </source>
</evidence>
<dbReference type="PANTHER" id="PTHR24320:SF236">
    <property type="entry name" value="SHORT-CHAIN DEHYDROGENASE-RELATED"/>
    <property type="match status" value="1"/>
</dbReference>
<dbReference type="RefSeq" id="XP_016212564.1">
    <property type="nucleotide sequence ID" value="XM_016359728.1"/>
</dbReference>
<dbReference type="PRINTS" id="PR00081">
    <property type="entry name" value="GDHRDH"/>
</dbReference>
<name>A0A0D2A7Y4_9PEZI</name>
<evidence type="ECO:0000256" key="3">
    <source>
        <dbReference type="ARBA" id="ARBA00023002"/>
    </source>
</evidence>
<keyword evidence="5" id="KW-1185">Reference proteome</keyword>
<evidence type="ECO:0000313" key="4">
    <source>
        <dbReference type="EMBL" id="KIW02695.1"/>
    </source>
</evidence>
<evidence type="ECO:0000313" key="5">
    <source>
        <dbReference type="Proteomes" id="UP000053259"/>
    </source>
</evidence>
<proteinExistence type="inferred from homology"/>
<comment type="similarity">
    <text evidence="1">Belongs to the short-chain dehydrogenases/reductases (SDR) family.</text>
</comment>
<sequence length="325" mass="35727">MGVLWSQMFPPAPTLTESNLPPQAGRVFIVTGGYSGIGLELVKMLYRAGGTVYIAGRSSDKASHVIEAIEPDPVKRGQRLEFIELDLSDLETIRPFVETFKAKQQRLDVLWNNAGISSCPPELRTKQGLEMQMGTNAVGPYLLTVLLQPLLEATAKITKEASVRVVWTASISVEAQAPKNGMDLECLKTPPRDRFLNYAMSKVANVYLCAEMAKQAAGTGTQVLHVVQNPGNLATNLVRYLPWLMKTLARPLLYDAKFGAYTCLWGGLSEDLTLSDQGAYLLPWGRRHPNLRPDIVNACKTKEEGGSGHAAAFTSWCGEQVRDYK</sequence>
<protein>
    <recommendedName>
        <fullName evidence="6">Ketoreductase (KR) domain-containing protein</fullName>
    </recommendedName>
</protein>
<dbReference type="Pfam" id="PF00106">
    <property type="entry name" value="adh_short"/>
    <property type="match status" value="1"/>
</dbReference>
<reference evidence="4 5" key="1">
    <citation type="submission" date="2015-01" db="EMBL/GenBank/DDBJ databases">
        <title>The Genome Sequence of Ochroconis gallopava CBS43764.</title>
        <authorList>
            <consortium name="The Broad Institute Genomics Platform"/>
            <person name="Cuomo C."/>
            <person name="de Hoog S."/>
            <person name="Gorbushina A."/>
            <person name="Stielow B."/>
            <person name="Teixiera M."/>
            <person name="Abouelleil A."/>
            <person name="Chapman S.B."/>
            <person name="Priest M."/>
            <person name="Young S.K."/>
            <person name="Wortman J."/>
            <person name="Nusbaum C."/>
            <person name="Birren B."/>
        </authorList>
    </citation>
    <scope>NUCLEOTIDE SEQUENCE [LARGE SCALE GENOMIC DNA]</scope>
    <source>
        <strain evidence="4 5">CBS 43764</strain>
    </source>
</reference>